<evidence type="ECO:0000313" key="2">
    <source>
        <dbReference type="Proteomes" id="UP000494161"/>
    </source>
</evidence>
<gene>
    <name evidence="1" type="ORF">LMG7053_03864</name>
</gene>
<dbReference type="EMBL" id="CADILJ010000039">
    <property type="protein sequence ID" value="CAB3952699.1"/>
    <property type="molecule type" value="Genomic_DNA"/>
</dbReference>
<evidence type="ECO:0008006" key="3">
    <source>
        <dbReference type="Google" id="ProtNLM"/>
    </source>
</evidence>
<dbReference type="PANTHER" id="PTHR36154:SF1">
    <property type="entry name" value="DNA-BINDING TRANSCRIPTIONAL ACTIVATOR ALPA"/>
    <property type="match status" value="1"/>
</dbReference>
<organism evidence="1 2">
    <name type="scientific">Achromobacter ruhlandii</name>
    <dbReference type="NCBI Taxonomy" id="72557"/>
    <lineage>
        <taxon>Bacteria</taxon>
        <taxon>Pseudomonadati</taxon>
        <taxon>Pseudomonadota</taxon>
        <taxon>Betaproteobacteria</taxon>
        <taxon>Burkholderiales</taxon>
        <taxon>Alcaligenaceae</taxon>
        <taxon>Achromobacter</taxon>
    </lineage>
</organism>
<protein>
    <recommendedName>
        <fullName evidence="3">AlpA family phage regulatory protein</fullName>
    </recommendedName>
</protein>
<evidence type="ECO:0000313" key="1">
    <source>
        <dbReference type="EMBL" id="CAB3952699.1"/>
    </source>
</evidence>
<dbReference type="RefSeq" id="WP_019042283.1">
    <property type="nucleotide sequence ID" value="NZ_CADILJ010000039.1"/>
</dbReference>
<keyword evidence="2" id="KW-1185">Reference proteome</keyword>
<name>A0ABM8M022_9BURK</name>
<dbReference type="Pfam" id="PF05930">
    <property type="entry name" value="Phage_AlpA"/>
    <property type="match status" value="1"/>
</dbReference>
<dbReference type="InterPro" id="IPR052931">
    <property type="entry name" value="Prophage_regulatory_activator"/>
</dbReference>
<accession>A0ABM8M022</accession>
<sequence>MSELTTHDNQASTPAADTFNLNMSVIRLPKLLQILGISRSTVYLKINKSSKYYDKDFPLPIKLGEKAVGWVLQDVFNYIELIKRGTKSLN</sequence>
<reference evidence="1 2" key="1">
    <citation type="submission" date="2020-04" db="EMBL/GenBank/DDBJ databases">
        <authorList>
            <person name="De Canck E."/>
        </authorList>
    </citation>
    <scope>NUCLEOTIDE SEQUENCE [LARGE SCALE GENOMIC DNA]</scope>
    <source>
        <strain evidence="1 2">LMG 7053</strain>
    </source>
</reference>
<comment type="caution">
    <text evidence="1">The sequence shown here is derived from an EMBL/GenBank/DDBJ whole genome shotgun (WGS) entry which is preliminary data.</text>
</comment>
<dbReference type="Proteomes" id="UP000494161">
    <property type="component" value="Unassembled WGS sequence"/>
</dbReference>
<proteinExistence type="predicted"/>
<dbReference type="InterPro" id="IPR010260">
    <property type="entry name" value="AlpA"/>
</dbReference>
<dbReference type="PANTHER" id="PTHR36154">
    <property type="entry name" value="DNA-BINDING TRANSCRIPTIONAL ACTIVATOR ALPA"/>
    <property type="match status" value="1"/>
</dbReference>
<dbReference type="GeneID" id="55562397"/>